<evidence type="ECO:0000256" key="5">
    <source>
        <dbReference type="SAM" id="Phobius"/>
    </source>
</evidence>
<feature type="transmembrane region" description="Helical" evidence="5">
    <location>
        <begin position="143"/>
        <end position="163"/>
    </location>
</feature>
<dbReference type="PANTHER" id="PTHR37422">
    <property type="entry name" value="TEICHURONIC ACID BIOSYNTHESIS PROTEIN TUAE"/>
    <property type="match status" value="1"/>
</dbReference>
<comment type="subcellular location">
    <subcellularLocation>
        <location evidence="1">Membrane</location>
        <topology evidence="1">Multi-pass membrane protein</topology>
    </subcellularLocation>
</comment>
<keyword evidence="2 5" id="KW-0812">Transmembrane</keyword>
<evidence type="ECO:0000256" key="2">
    <source>
        <dbReference type="ARBA" id="ARBA00022692"/>
    </source>
</evidence>
<dbReference type="InterPro" id="IPR051533">
    <property type="entry name" value="WaaL-like"/>
</dbReference>
<evidence type="ECO:0000259" key="6">
    <source>
        <dbReference type="Pfam" id="PF04932"/>
    </source>
</evidence>
<reference evidence="7 8" key="1">
    <citation type="submission" date="2015-06" db="EMBL/GenBank/DDBJ databases">
        <title>Draft genome of the moderately acidophilic sulfate reducer Candidatus Desulfosporosinus acididurans strain M1.</title>
        <authorList>
            <person name="Poehlein A."/>
            <person name="Petzsch P."/>
            <person name="Johnson B.D."/>
            <person name="Schloemann M."/>
            <person name="Daniel R."/>
            <person name="Muehling M."/>
        </authorList>
    </citation>
    <scope>NUCLEOTIDE SEQUENCE [LARGE SCALE GENOMIC DNA]</scope>
    <source>
        <strain evidence="7 8">M1</strain>
    </source>
</reference>
<feature type="transmembrane region" description="Helical" evidence="5">
    <location>
        <begin position="15"/>
        <end position="33"/>
    </location>
</feature>
<evidence type="ECO:0000256" key="4">
    <source>
        <dbReference type="ARBA" id="ARBA00023136"/>
    </source>
</evidence>
<feature type="transmembrane region" description="Helical" evidence="5">
    <location>
        <begin position="45"/>
        <end position="63"/>
    </location>
</feature>
<dbReference type="Proteomes" id="UP000036356">
    <property type="component" value="Unassembled WGS sequence"/>
</dbReference>
<evidence type="ECO:0000256" key="3">
    <source>
        <dbReference type="ARBA" id="ARBA00022989"/>
    </source>
</evidence>
<feature type="transmembrane region" description="Helical" evidence="5">
    <location>
        <begin position="279"/>
        <end position="297"/>
    </location>
</feature>
<sequence>MFWNIGVTRKNSNKLLLILAIMLSTMILPSIEIRSSLPRVRVDDVLIFGVFALNIVIGLIHRTPSEYDLGLTYHEEQARGMRAVTGVFLLLLGSMIVSNLFGLIFLKTPFGLRDAMEGVTLAKYYLAATLAVSLDLQEGEFSLLRNIFLVGFAFILLLSWGQFLNIANVNAWLTPFFARSHLDNLVNANPPRVLGTFDNPNVMGIFSVITLTVFVSLFYFRDNERARSIFLFAAVGLTIKLIFMTISRTALLGTAFVLVLLSLWALFKFRWKKDMLIKVGALLILTLAIFFTSPRGFTTRINEATNLETSTSAQGHLLRAGNAFEYIKESPILGWGTAKTTMTTLVDDEYALITRRYGVIGLVFYLWLFLRPLKAALWKARFYNFSSPEQGMRETKILLGIAYVAATGAIFIYNITAGIFYNLQLMTFFALFMGLIYRIEGEND</sequence>
<dbReference type="PANTHER" id="PTHR37422:SF13">
    <property type="entry name" value="LIPOPOLYSACCHARIDE BIOSYNTHESIS PROTEIN PA4999-RELATED"/>
    <property type="match status" value="1"/>
</dbReference>
<dbReference type="RefSeq" id="WP_047808778.1">
    <property type="nucleotide sequence ID" value="NZ_LDZY01000003.1"/>
</dbReference>
<protein>
    <recommendedName>
        <fullName evidence="6">O-antigen ligase-related domain-containing protein</fullName>
    </recommendedName>
</protein>
<dbReference type="GO" id="GO:0016020">
    <property type="term" value="C:membrane"/>
    <property type="evidence" value="ECO:0007669"/>
    <property type="project" value="UniProtKB-SubCell"/>
</dbReference>
<feature type="transmembrane region" description="Helical" evidence="5">
    <location>
        <begin position="250"/>
        <end position="267"/>
    </location>
</feature>
<name>A0A0J1FTY1_9FIRM</name>
<evidence type="ECO:0000313" key="8">
    <source>
        <dbReference type="Proteomes" id="UP000036356"/>
    </source>
</evidence>
<feature type="transmembrane region" description="Helical" evidence="5">
    <location>
        <begin position="202"/>
        <end position="220"/>
    </location>
</feature>
<comment type="caution">
    <text evidence="7">The sequence shown here is derived from an EMBL/GenBank/DDBJ whole genome shotgun (WGS) entry which is preliminary data.</text>
</comment>
<dbReference type="PATRIC" id="fig|476652.3.peg.865"/>
<dbReference type="Pfam" id="PF04932">
    <property type="entry name" value="Wzy_C"/>
    <property type="match status" value="1"/>
</dbReference>
<proteinExistence type="predicted"/>
<dbReference type="EMBL" id="LDZY01000003">
    <property type="protein sequence ID" value="KLU66910.1"/>
    <property type="molecule type" value="Genomic_DNA"/>
</dbReference>
<feature type="transmembrane region" description="Helical" evidence="5">
    <location>
        <begin position="83"/>
        <end position="106"/>
    </location>
</feature>
<feature type="domain" description="O-antigen ligase-related" evidence="6">
    <location>
        <begin position="234"/>
        <end position="339"/>
    </location>
</feature>
<feature type="transmembrane region" description="Helical" evidence="5">
    <location>
        <begin position="357"/>
        <end position="377"/>
    </location>
</feature>
<organism evidence="7 8">
    <name type="scientific">Desulfosporosinus acididurans</name>
    <dbReference type="NCBI Taxonomy" id="476652"/>
    <lineage>
        <taxon>Bacteria</taxon>
        <taxon>Bacillati</taxon>
        <taxon>Bacillota</taxon>
        <taxon>Clostridia</taxon>
        <taxon>Eubacteriales</taxon>
        <taxon>Desulfitobacteriaceae</taxon>
        <taxon>Desulfosporosinus</taxon>
    </lineage>
</organism>
<dbReference type="AlphaFoldDB" id="A0A0J1FTY1"/>
<gene>
    <name evidence="7" type="ORF">DEAC_c08440</name>
</gene>
<evidence type="ECO:0000256" key="1">
    <source>
        <dbReference type="ARBA" id="ARBA00004141"/>
    </source>
</evidence>
<feature type="transmembrane region" description="Helical" evidence="5">
    <location>
        <begin position="397"/>
        <end position="413"/>
    </location>
</feature>
<accession>A0A0J1FTY1</accession>
<keyword evidence="3 5" id="KW-1133">Transmembrane helix</keyword>
<keyword evidence="8" id="KW-1185">Reference proteome</keyword>
<dbReference type="STRING" id="476652.DEAC_c08440"/>
<dbReference type="InterPro" id="IPR007016">
    <property type="entry name" value="O-antigen_ligase-rel_domated"/>
</dbReference>
<feature type="transmembrane region" description="Helical" evidence="5">
    <location>
        <begin position="227"/>
        <end position="244"/>
    </location>
</feature>
<evidence type="ECO:0000313" key="7">
    <source>
        <dbReference type="EMBL" id="KLU66910.1"/>
    </source>
</evidence>
<keyword evidence="4 5" id="KW-0472">Membrane</keyword>